<accession>A0A1L9PBJ1</accession>
<proteinExistence type="inferred from homology"/>
<dbReference type="PANTHER" id="PTHR45348">
    <property type="entry name" value="HYPOTHETICAL OXIDOREDUCTASE (EUROFUNG)"/>
    <property type="match status" value="1"/>
</dbReference>
<dbReference type="RefSeq" id="XP_040664644.1">
    <property type="nucleotide sequence ID" value="XM_040811685.1"/>
</dbReference>
<dbReference type="GeneID" id="63727196"/>
<dbReference type="GO" id="GO:0016651">
    <property type="term" value="F:oxidoreductase activity, acting on NAD(P)H"/>
    <property type="evidence" value="ECO:0007669"/>
    <property type="project" value="InterPro"/>
</dbReference>
<dbReference type="SMART" id="SM00829">
    <property type="entry name" value="PKS_ER"/>
    <property type="match status" value="1"/>
</dbReference>
<reference evidence="5" key="1">
    <citation type="journal article" date="2017" name="Genome Biol.">
        <title>Comparative genomics reveals high biological diversity and specific adaptations in the industrially and medically important fungal genus Aspergillus.</title>
        <authorList>
            <person name="de Vries R.P."/>
            <person name="Riley R."/>
            <person name="Wiebenga A."/>
            <person name="Aguilar-Osorio G."/>
            <person name="Amillis S."/>
            <person name="Uchima C.A."/>
            <person name="Anderluh G."/>
            <person name="Asadollahi M."/>
            <person name="Askin M."/>
            <person name="Barry K."/>
            <person name="Battaglia E."/>
            <person name="Bayram O."/>
            <person name="Benocci T."/>
            <person name="Braus-Stromeyer S.A."/>
            <person name="Caldana C."/>
            <person name="Canovas D."/>
            <person name="Cerqueira G.C."/>
            <person name="Chen F."/>
            <person name="Chen W."/>
            <person name="Choi C."/>
            <person name="Clum A."/>
            <person name="Dos Santos R.A."/>
            <person name="Damasio A.R."/>
            <person name="Diallinas G."/>
            <person name="Emri T."/>
            <person name="Fekete E."/>
            <person name="Flipphi M."/>
            <person name="Freyberg S."/>
            <person name="Gallo A."/>
            <person name="Gournas C."/>
            <person name="Habgood R."/>
            <person name="Hainaut M."/>
            <person name="Harispe M.L."/>
            <person name="Henrissat B."/>
            <person name="Hilden K.S."/>
            <person name="Hope R."/>
            <person name="Hossain A."/>
            <person name="Karabika E."/>
            <person name="Karaffa L."/>
            <person name="Karanyi Z."/>
            <person name="Krasevec N."/>
            <person name="Kuo A."/>
            <person name="Kusch H."/>
            <person name="LaButti K."/>
            <person name="Lagendijk E.L."/>
            <person name="Lapidus A."/>
            <person name="Levasseur A."/>
            <person name="Lindquist E."/>
            <person name="Lipzen A."/>
            <person name="Logrieco A.F."/>
            <person name="MacCabe A."/>
            <person name="Maekelae M.R."/>
            <person name="Malavazi I."/>
            <person name="Melin P."/>
            <person name="Meyer V."/>
            <person name="Mielnichuk N."/>
            <person name="Miskei M."/>
            <person name="Molnar A.P."/>
            <person name="Mule G."/>
            <person name="Ngan C.Y."/>
            <person name="Orejas M."/>
            <person name="Orosz E."/>
            <person name="Ouedraogo J.P."/>
            <person name="Overkamp K.M."/>
            <person name="Park H.-S."/>
            <person name="Perrone G."/>
            <person name="Piumi F."/>
            <person name="Punt P.J."/>
            <person name="Ram A.F."/>
            <person name="Ramon A."/>
            <person name="Rauscher S."/>
            <person name="Record E."/>
            <person name="Riano-Pachon D.M."/>
            <person name="Robert V."/>
            <person name="Roehrig J."/>
            <person name="Ruller R."/>
            <person name="Salamov A."/>
            <person name="Salih N.S."/>
            <person name="Samson R.A."/>
            <person name="Sandor E."/>
            <person name="Sanguinetti M."/>
            <person name="Schuetze T."/>
            <person name="Sepcic K."/>
            <person name="Shelest E."/>
            <person name="Sherlock G."/>
            <person name="Sophianopoulou V."/>
            <person name="Squina F.M."/>
            <person name="Sun H."/>
            <person name="Susca A."/>
            <person name="Todd R.B."/>
            <person name="Tsang A."/>
            <person name="Unkles S.E."/>
            <person name="van de Wiele N."/>
            <person name="van Rossen-Uffink D."/>
            <person name="Oliveira J.V."/>
            <person name="Vesth T.C."/>
            <person name="Visser J."/>
            <person name="Yu J.-H."/>
            <person name="Zhou M."/>
            <person name="Andersen M.R."/>
            <person name="Archer D.B."/>
            <person name="Baker S.E."/>
            <person name="Benoit I."/>
            <person name="Brakhage A.A."/>
            <person name="Braus G.H."/>
            <person name="Fischer R."/>
            <person name="Frisvad J.C."/>
            <person name="Goldman G.H."/>
            <person name="Houbraken J."/>
            <person name="Oakley B."/>
            <person name="Pocsi I."/>
            <person name="Scazzocchio C."/>
            <person name="Seiboth B."/>
            <person name="vanKuyk P.A."/>
            <person name="Wortman J."/>
            <person name="Dyer P.S."/>
            <person name="Grigoriev I.V."/>
        </authorList>
    </citation>
    <scope>NUCLEOTIDE SEQUENCE [LARGE SCALE GENOMIC DNA]</scope>
    <source>
        <strain evidence="5">CBS 583.65</strain>
    </source>
</reference>
<dbReference type="InterPro" id="IPR047122">
    <property type="entry name" value="Trans-enoyl_RdTase-like"/>
</dbReference>
<dbReference type="AlphaFoldDB" id="A0A1L9PBJ1"/>
<evidence type="ECO:0000313" key="5">
    <source>
        <dbReference type="Proteomes" id="UP000184073"/>
    </source>
</evidence>
<dbReference type="Proteomes" id="UP000184073">
    <property type="component" value="Unassembled WGS sequence"/>
</dbReference>
<dbReference type="Pfam" id="PF08240">
    <property type="entry name" value="ADH_N"/>
    <property type="match status" value="1"/>
</dbReference>
<sequence length="362" mass="39047">MPMKAVVSHRFLPRRLLSFALGSPLGQGAQVYDVPIPSITDNEVLVKVHAVALNPVDFKHIDFISPRNSAIGCDYAGEVSRVGKNAAQRWKVGDRIAGFVHGGAYPDVGSFAEYLKVDGDFPWKVPDEITLGEAASYGVPAATAMLSLSYLNIGWADIENGRSSAQGDQPTILIYSGASNVGLFAIQLAKRAGYKVVATASPRSFDLAKRYGADAVYDYRTSASIDEIKKDYPNITGALDCFSEGTSAAFCADVLREGKVVTLLDQGTPKKANVSYSFLMVYTALGREFQILAPLGPVFPVRPADREVITQFYGHLPTLLSLGVVRPPAITTTKGGFDEIFEGLQTLRNGEARGTKLVVEFQ</sequence>
<evidence type="ECO:0000256" key="2">
    <source>
        <dbReference type="ARBA" id="ARBA00023002"/>
    </source>
</evidence>
<dbReference type="InterPro" id="IPR020843">
    <property type="entry name" value="ER"/>
</dbReference>
<keyword evidence="2" id="KW-0560">Oxidoreductase</keyword>
<evidence type="ECO:0000256" key="1">
    <source>
        <dbReference type="ARBA" id="ARBA00008072"/>
    </source>
</evidence>
<dbReference type="SUPFAM" id="SSF50129">
    <property type="entry name" value="GroES-like"/>
    <property type="match status" value="1"/>
</dbReference>
<gene>
    <name evidence="4" type="ORF">ASPVEDRAFT_38358</name>
</gene>
<dbReference type="PANTHER" id="PTHR45348:SF7">
    <property type="entry name" value="ZINC BINDING OXIDOREDUCTASE, PUTATIVE-RELATED"/>
    <property type="match status" value="1"/>
</dbReference>
<dbReference type="InterPro" id="IPR036291">
    <property type="entry name" value="NAD(P)-bd_dom_sf"/>
</dbReference>
<evidence type="ECO:0000313" key="4">
    <source>
        <dbReference type="EMBL" id="OJI98881.1"/>
    </source>
</evidence>
<name>A0A1L9PBJ1_ASPVE</name>
<comment type="similarity">
    <text evidence="1">Belongs to the zinc-containing alcohol dehydrogenase family.</text>
</comment>
<dbReference type="Gene3D" id="3.40.50.720">
    <property type="entry name" value="NAD(P)-binding Rossmann-like Domain"/>
    <property type="match status" value="1"/>
</dbReference>
<dbReference type="EMBL" id="KV878126">
    <property type="protein sequence ID" value="OJI98881.1"/>
    <property type="molecule type" value="Genomic_DNA"/>
</dbReference>
<dbReference type="InterPro" id="IPR011032">
    <property type="entry name" value="GroES-like_sf"/>
</dbReference>
<dbReference type="VEuPathDB" id="FungiDB:ASPVEDRAFT_38358"/>
<dbReference type="Pfam" id="PF00107">
    <property type="entry name" value="ADH_zinc_N"/>
    <property type="match status" value="1"/>
</dbReference>
<keyword evidence="5" id="KW-1185">Reference proteome</keyword>
<dbReference type="InterPro" id="IPR013154">
    <property type="entry name" value="ADH-like_N"/>
</dbReference>
<evidence type="ECO:0000259" key="3">
    <source>
        <dbReference type="SMART" id="SM00829"/>
    </source>
</evidence>
<feature type="domain" description="Enoyl reductase (ER)" evidence="3">
    <location>
        <begin position="26"/>
        <end position="359"/>
    </location>
</feature>
<dbReference type="InterPro" id="IPR013149">
    <property type="entry name" value="ADH-like_C"/>
</dbReference>
<organism evidence="4 5">
    <name type="scientific">Aspergillus versicolor CBS 583.65</name>
    <dbReference type="NCBI Taxonomy" id="1036611"/>
    <lineage>
        <taxon>Eukaryota</taxon>
        <taxon>Fungi</taxon>
        <taxon>Dikarya</taxon>
        <taxon>Ascomycota</taxon>
        <taxon>Pezizomycotina</taxon>
        <taxon>Eurotiomycetes</taxon>
        <taxon>Eurotiomycetidae</taxon>
        <taxon>Eurotiales</taxon>
        <taxon>Aspergillaceae</taxon>
        <taxon>Aspergillus</taxon>
        <taxon>Aspergillus subgen. Nidulantes</taxon>
    </lineage>
</organism>
<dbReference type="CDD" id="cd08249">
    <property type="entry name" value="enoyl_reductase_like"/>
    <property type="match status" value="1"/>
</dbReference>
<protein>
    <recommendedName>
        <fullName evidence="3">Enoyl reductase (ER) domain-containing protein</fullName>
    </recommendedName>
</protein>
<dbReference type="OrthoDB" id="9992527at2759"/>
<dbReference type="SUPFAM" id="SSF51735">
    <property type="entry name" value="NAD(P)-binding Rossmann-fold domains"/>
    <property type="match status" value="1"/>
</dbReference>
<dbReference type="Gene3D" id="3.90.180.10">
    <property type="entry name" value="Medium-chain alcohol dehydrogenases, catalytic domain"/>
    <property type="match status" value="1"/>
</dbReference>
<dbReference type="STRING" id="1036611.A0A1L9PBJ1"/>